<dbReference type="Gene3D" id="3.30.200.20">
    <property type="entry name" value="Phosphorylase Kinase, domain 1"/>
    <property type="match status" value="1"/>
</dbReference>
<dbReference type="CDD" id="cd14134">
    <property type="entry name" value="PKc_CLK"/>
    <property type="match status" value="1"/>
</dbReference>
<dbReference type="InterPro" id="IPR000719">
    <property type="entry name" value="Prot_kinase_dom"/>
</dbReference>
<evidence type="ECO:0000259" key="7">
    <source>
        <dbReference type="PROSITE" id="PS50011"/>
    </source>
</evidence>
<dbReference type="EMBL" id="HBGB01040326">
    <property type="protein sequence ID" value="CAD9068645.1"/>
    <property type="molecule type" value="Transcribed_RNA"/>
</dbReference>
<feature type="compositionally biased region" description="Basic and acidic residues" evidence="6">
    <location>
        <begin position="1"/>
        <end position="20"/>
    </location>
</feature>
<evidence type="ECO:0000256" key="2">
    <source>
        <dbReference type="ARBA" id="ARBA00022679"/>
    </source>
</evidence>
<dbReference type="Gene3D" id="1.10.510.10">
    <property type="entry name" value="Transferase(Phosphotransferase) domain 1"/>
    <property type="match status" value="1"/>
</dbReference>
<evidence type="ECO:0000313" key="8">
    <source>
        <dbReference type="EMBL" id="CAD9068645.1"/>
    </source>
</evidence>
<evidence type="ECO:0000256" key="5">
    <source>
        <dbReference type="ARBA" id="ARBA00022840"/>
    </source>
</evidence>
<gene>
    <name evidence="8" type="ORF">VBRA1451_LOCUS23719</name>
</gene>
<keyword evidence="4" id="KW-0418">Kinase</keyword>
<dbReference type="AlphaFoldDB" id="A0A7S1KB32"/>
<name>A0A7S1KB32_9ALVE</name>
<feature type="region of interest" description="Disordered" evidence="6">
    <location>
        <begin position="275"/>
        <end position="308"/>
    </location>
</feature>
<dbReference type="SUPFAM" id="SSF56112">
    <property type="entry name" value="Protein kinase-like (PK-like)"/>
    <property type="match status" value="1"/>
</dbReference>
<organism evidence="8">
    <name type="scientific">Vitrella brassicaformis</name>
    <dbReference type="NCBI Taxonomy" id="1169539"/>
    <lineage>
        <taxon>Eukaryota</taxon>
        <taxon>Sar</taxon>
        <taxon>Alveolata</taxon>
        <taxon>Colpodellida</taxon>
        <taxon>Vitrellaceae</taxon>
        <taxon>Vitrella</taxon>
    </lineage>
</organism>
<feature type="compositionally biased region" description="Basic residues" evidence="6">
    <location>
        <begin position="34"/>
        <end position="50"/>
    </location>
</feature>
<evidence type="ECO:0000256" key="4">
    <source>
        <dbReference type="ARBA" id="ARBA00022777"/>
    </source>
</evidence>
<dbReference type="PANTHER" id="PTHR45646">
    <property type="entry name" value="SERINE/THREONINE-PROTEIN KINASE DOA-RELATED"/>
    <property type="match status" value="1"/>
</dbReference>
<evidence type="ECO:0000256" key="6">
    <source>
        <dbReference type="SAM" id="MobiDB-lite"/>
    </source>
</evidence>
<dbReference type="PANTHER" id="PTHR45646:SF11">
    <property type="entry name" value="SERINE_THREONINE-PROTEIN KINASE DOA"/>
    <property type="match status" value="1"/>
</dbReference>
<proteinExistence type="predicted"/>
<dbReference type="GO" id="GO:0005634">
    <property type="term" value="C:nucleus"/>
    <property type="evidence" value="ECO:0007669"/>
    <property type="project" value="TreeGrafter"/>
</dbReference>
<feature type="compositionally biased region" description="Polar residues" evidence="6">
    <location>
        <begin position="275"/>
        <end position="285"/>
    </location>
</feature>
<feature type="compositionally biased region" description="Basic and acidic residues" evidence="6">
    <location>
        <begin position="68"/>
        <end position="82"/>
    </location>
</feature>
<protein>
    <recommendedName>
        <fullName evidence="7">Protein kinase domain-containing protein</fullName>
    </recommendedName>
</protein>
<dbReference type="GO" id="GO:0005524">
    <property type="term" value="F:ATP binding"/>
    <property type="evidence" value="ECO:0007669"/>
    <property type="project" value="UniProtKB-KW"/>
</dbReference>
<evidence type="ECO:0000256" key="3">
    <source>
        <dbReference type="ARBA" id="ARBA00022741"/>
    </source>
</evidence>
<dbReference type="InterPro" id="IPR008271">
    <property type="entry name" value="Ser/Thr_kinase_AS"/>
</dbReference>
<feature type="compositionally biased region" description="Basic and acidic residues" evidence="6">
    <location>
        <begin position="129"/>
        <end position="138"/>
    </location>
</feature>
<dbReference type="GO" id="GO:0004674">
    <property type="term" value="F:protein serine/threonine kinase activity"/>
    <property type="evidence" value="ECO:0007669"/>
    <property type="project" value="UniProtKB-KW"/>
</dbReference>
<dbReference type="PROSITE" id="PS50011">
    <property type="entry name" value="PROTEIN_KINASE_DOM"/>
    <property type="match status" value="1"/>
</dbReference>
<dbReference type="InterPro" id="IPR011009">
    <property type="entry name" value="Kinase-like_dom_sf"/>
</dbReference>
<keyword evidence="5" id="KW-0067">ATP-binding</keyword>
<dbReference type="PROSITE" id="PS00108">
    <property type="entry name" value="PROTEIN_KINASE_ST"/>
    <property type="match status" value="1"/>
</dbReference>
<feature type="domain" description="Protein kinase" evidence="7">
    <location>
        <begin position="197"/>
        <end position="557"/>
    </location>
</feature>
<keyword evidence="1" id="KW-0723">Serine/threonine-protein kinase</keyword>
<accession>A0A7S1KB32</accession>
<reference evidence="8" key="1">
    <citation type="submission" date="2021-01" db="EMBL/GenBank/DDBJ databases">
        <authorList>
            <person name="Corre E."/>
            <person name="Pelletier E."/>
            <person name="Niang G."/>
            <person name="Scheremetjew M."/>
            <person name="Finn R."/>
            <person name="Kale V."/>
            <person name="Holt S."/>
            <person name="Cochrane G."/>
            <person name="Meng A."/>
            <person name="Brown T."/>
            <person name="Cohen L."/>
        </authorList>
    </citation>
    <scope>NUCLEOTIDE SEQUENCE</scope>
    <source>
        <strain evidence="8">CCMP3346</strain>
    </source>
</reference>
<keyword evidence="2" id="KW-0808">Transferase</keyword>
<dbReference type="InterPro" id="IPR051175">
    <property type="entry name" value="CLK_kinases"/>
</dbReference>
<dbReference type="SMART" id="SM00220">
    <property type="entry name" value="S_TKc"/>
    <property type="match status" value="1"/>
</dbReference>
<feature type="region of interest" description="Disordered" evidence="6">
    <location>
        <begin position="1"/>
        <end position="82"/>
    </location>
</feature>
<keyword evidence="3" id="KW-0547">Nucleotide-binding</keyword>
<dbReference type="Pfam" id="PF00069">
    <property type="entry name" value="Pkinase"/>
    <property type="match status" value="1"/>
</dbReference>
<sequence>MREYTESSRKDFFRDTREDTSPIVMSGPDDSRRGRYRSRSRSRVRERSRRPREDDYRPQVNGHVSHRPHGDRSRERRRPFDEADYEQDRALRRAYGEDYYRIYYDRAVRDDRHNRRRKDSRGRRGRSRSPRDRYDGYGRGHVGGGQRRDRHRSRDESWSVDDHLEDESHQEAEDDRKDDDIIHFDWYVGMRLDNGRYRVEGLMGDGTFGRVLECRDEDTGRSVAVKVVRDIERYNEAAQIEADILQDIRGADPQRRSNCVQLLHTFTYHTRRLTHQSSGYHQGNASARGDRGERGGRHRHGGDKDDTPTGEHMCLVFERLGPSLYDFLKKNNYRGFYMEDVQCFARQCLQALAFLHALNITHTDLKPENILLVSSNSYSTTFPRDPTSSASYKRPSRTDVKIIDFGGATYEHDHHSAVINTRQYRAPEVILDLGWSMSSDIWSIGCILIELYTGSLLFGTHENREHLAMMEKVLGRFPSHMLQRAQQTTGSKYIKNGRFSWPENASPSSRRAVQRCCDIEELVEPQHRGFAEFVRYLLQIDPARRPAATEALRHSFFTTRFDGRANRGEKTR</sequence>
<evidence type="ECO:0000256" key="1">
    <source>
        <dbReference type="ARBA" id="ARBA00022527"/>
    </source>
</evidence>
<feature type="compositionally biased region" description="Basic and acidic residues" evidence="6">
    <location>
        <begin position="152"/>
        <end position="175"/>
    </location>
</feature>
<feature type="region of interest" description="Disordered" evidence="6">
    <location>
        <begin position="113"/>
        <end position="175"/>
    </location>
</feature>
<feature type="compositionally biased region" description="Basic residues" evidence="6">
    <location>
        <begin position="114"/>
        <end position="128"/>
    </location>
</feature>